<proteinExistence type="predicted"/>
<keyword evidence="1" id="KW-1133">Transmembrane helix</keyword>
<dbReference type="InterPro" id="IPR018674">
    <property type="entry name" value="DUF2142_membrane"/>
</dbReference>
<gene>
    <name evidence="2" type="ORF">CRLFYP8_00393</name>
</gene>
<feature type="transmembrane region" description="Helical" evidence="1">
    <location>
        <begin position="323"/>
        <end position="341"/>
    </location>
</feature>
<keyword evidence="1" id="KW-0812">Transmembrane</keyword>
<feature type="transmembrane region" description="Helical" evidence="1">
    <location>
        <begin position="251"/>
        <end position="269"/>
    </location>
</feature>
<feature type="transmembrane region" description="Helical" evidence="1">
    <location>
        <begin position="442"/>
        <end position="463"/>
    </location>
</feature>
<feature type="transmembrane region" description="Helical" evidence="1">
    <location>
        <begin position="193"/>
        <end position="219"/>
    </location>
</feature>
<dbReference type="RefSeq" id="WP_029482030.1">
    <property type="nucleotide sequence ID" value="NZ_CACRTL010000034.1"/>
</dbReference>
<feature type="transmembrane region" description="Helical" evidence="1">
    <location>
        <begin position="475"/>
        <end position="492"/>
    </location>
</feature>
<dbReference type="AlphaFoldDB" id="A0A6N3E2R6"/>
<evidence type="ECO:0008006" key="3">
    <source>
        <dbReference type="Google" id="ProtNLM"/>
    </source>
</evidence>
<protein>
    <recommendedName>
        <fullName evidence="3">DUF2142 domain-containing protein</fullName>
    </recommendedName>
</protein>
<dbReference type="Pfam" id="PF09913">
    <property type="entry name" value="DUF2142"/>
    <property type="match status" value="1"/>
</dbReference>
<evidence type="ECO:0000256" key="1">
    <source>
        <dbReference type="SAM" id="Phobius"/>
    </source>
</evidence>
<sequence length="525" mass="59409">MKHAKIHRINNMNKKLSDSFIKNNKTITITIIIITVFFYFTTLWSIDGLIGFKIIVLGCVMSVLLLGAKEILQKNSRIEKLFIICVIPIGLIYTLLIPPGIVPDEWAHMQNEFSLSSQLLGKEIDGKVTMRESELNFLSKQVINPAKGYYDFIYNNIISTDNSAYIHTEIDSFGITQLFAYFPAVLGITFARILHFGVVTTVYFGRLFNFIFYILLTYLSIKKIPFGKLLMFTITMLPMTCQQMFSLSYDTVVNSSAFICIAYGMFFVYQAKEIQFIDILIYGFSGLILLANKGSAYAFILVIPILAKYFNPGGDRIAKKTKIVIFLIVVICILILNYHSFTNNNQVTAIESVSSAGIVPWAGTPSYTLNAIIGDIPATFSLFLNTFLQKGMWYINTAIGSELGWLNILMPNWIINIWGIILIISTFSEKSNNDVFTHEHKILYFFIAVTIILIVMLAMALAWTPNGYSTIEGVQGRYFIPIIFLLLICFQNSKLYMNERVTKVVLMIIVILPILTIGNLILLVL</sequence>
<organism evidence="2">
    <name type="scientific">Thomasclavelia ramosa</name>
    <dbReference type="NCBI Taxonomy" id="1547"/>
    <lineage>
        <taxon>Bacteria</taxon>
        <taxon>Bacillati</taxon>
        <taxon>Bacillota</taxon>
        <taxon>Erysipelotrichia</taxon>
        <taxon>Erysipelotrichales</taxon>
        <taxon>Coprobacillaceae</taxon>
        <taxon>Thomasclavelia</taxon>
    </lineage>
</organism>
<keyword evidence="1" id="KW-0472">Membrane</keyword>
<accession>A0A6N3E2R6</accession>
<evidence type="ECO:0000313" key="2">
    <source>
        <dbReference type="EMBL" id="VYU34234.1"/>
    </source>
</evidence>
<feature type="transmembrane region" description="Helical" evidence="1">
    <location>
        <begin position="26"/>
        <end position="44"/>
    </location>
</feature>
<feature type="transmembrane region" description="Helical" evidence="1">
    <location>
        <begin position="413"/>
        <end position="430"/>
    </location>
</feature>
<feature type="transmembrane region" description="Helical" evidence="1">
    <location>
        <begin position="504"/>
        <end position="524"/>
    </location>
</feature>
<dbReference type="EMBL" id="CACRTL010000034">
    <property type="protein sequence ID" value="VYU34234.1"/>
    <property type="molecule type" value="Genomic_DNA"/>
</dbReference>
<name>A0A6N3E2R6_9FIRM</name>
<reference evidence="2" key="1">
    <citation type="submission" date="2019-11" db="EMBL/GenBank/DDBJ databases">
        <authorList>
            <person name="Feng L."/>
        </authorList>
    </citation>
    <scope>NUCLEOTIDE SEQUENCE</scope>
    <source>
        <strain evidence="2">CramosumLFYP8</strain>
    </source>
</reference>
<feature type="transmembrane region" description="Helical" evidence="1">
    <location>
        <begin position="80"/>
        <end position="101"/>
    </location>
</feature>
<feature type="transmembrane region" description="Helical" evidence="1">
    <location>
        <begin position="50"/>
        <end position="68"/>
    </location>
</feature>